<evidence type="ECO:0000313" key="1">
    <source>
        <dbReference type="EMBL" id="MCD7456956.1"/>
    </source>
</evidence>
<dbReference type="Proteomes" id="UP000823775">
    <property type="component" value="Unassembled WGS sequence"/>
</dbReference>
<proteinExistence type="predicted"/>
<keyword evidence="2" id="KW-1185">Reference proteome</keyword>
<gene>
    <name evidence="1" type="ORF">HAX54_033692</name>
</gene>
<sequence>EDERGDSGAAAAVEHRLLIERALELTHIWSLMLMRESEIGEVAYAPIDDED</sequence>
<protein>
    <submittedName>
        <fullName evidence="1">Uncharacterized protein</fullName>
    </submittedName>
</protein>
<feature type="non-terminal residue" evidence="1">
    <location>
        <position position="1"/>
    </location>
</feature>
<accession>A0ABS8SDI7</accession>
<comment type="caution">
    <text evidence="1">The sequence shown here is derived from an EMBL/GenBank/DDBJ whole genome shotgun (WGS) entry which is preliminary data.</text>
</comment>
<organism evidence="1 2">
    <name type="scientific">Datura stramonium</name>
    <name type="common">Jimsonweed</name>
    <name type="synonym">Common thornapple</name>
    <dbReference type="NCBI Taxonomy" id="4076"/>
    <lineage>
        <taxon>Eukaryota</taxon>
        <taxon>Viridiplantae</taxon>
        <taxon>Streptophyta</taxon>
        <taxon>Embryophyta</taxon>
        <taxon>Tracheophyta</taxon>
        <taxon>Spermatophyta</taxon>
        <taxon>Magnoliopsida</taxon>
        <taxon>eudicotyledons</taxon>
        <taxon>Gunneridae</taxon>
        <taxon>Pentapetalae</taxon>
        <taxon>asterids</taxon>
        <taxon>lamiids</taxon>
        <taxon>Solanales</taxon>
        <taxon>Solanaceae</taxon>
        <taxon>Solanoideae</taxon>
        <taxon>Datureae</taxon>
        <taxon>Datura</taxon>
    </lineage>
</organism>
<reference evidence="1 2" key="1">
    <citation type="journal article" date="2021" name="BMC Genomics">
        <title>Datura genome reveals duplications of psychoactive alkaloid biosynthetic genes and high mutation rate following tissue culture.</title>
        <authorList>
            <person name="Rajewski A."/>
            <person name="Carter-House D."/>
            <person name="Stajich J."/>
            <person name="Litt A."/>
        </authorList>
    </citation>
    <scope>NUCLEOTIDE SEQUENCE [LARGE SCALE GENOMIC DNA]</scope>
    <source>
        <strain evidence="1">AR-01</strain>
    </source>
</reference>
<name>A0ABS8SDI7_DATST</name>
<dbReference type="EMBL" id="JACEIK010000432">
    <property type="protein sequence ID" value="MCD7456956.1"/>
    <property type="molecule type" value="Genomic_DNA"/>
</dbReference>
<evidence type="ECO:0000313" key="2">
    <source>
        <dbReference type="Proteomes" id="UP000823775"/>
    </source>
</evidence>